<sequence>MKKSWGVVAIALLAAAGLMAATLPNSGKDAATVDAIKDGLYLVESVPDGRHITLVWGEKEVKVGIRGIEVDAITTPTGEESASVLRRDILGIKVLVRDAAALGDGTYEAEVQLEGQNIAERLVSAGLATATQDGPLKDMERAARSAKAGNWAPPVTVEQPTDAQSAAPADGAK</sequence>
<accession>A0ABP9QLY2</accession>
<feature type="region of interest" description="Disordered" evidence="1">
    <location>
        <begin position="142"/>
        <end position="173"/>
    </location>
</feature>
<dbReference type="Gene3D" id="2.40.50.90">
    <property type="match status" value="1"/>
</dbReference>
<dbReference type="InterPro" id="IPR035437">
    <property type="entry name" value="SNase_OB-fold_sf"/>
</dbReference>
<keyword evidence="2" id="KW-0732">Signal</keyword>
<dbReference type="EMBL" id="BAABLD010000008">
    <property type="protein sequence ID" value="GAA5164145.1"/>
    <property type="molecule type" value="Genomic_DNA"/>
</dbReference>
<gene>
    <name evidence="3" type="ORF">GCM10025770_17490</name>
</gene>
<feature type="chain" id="PRO_5045313966" description="Nuclease" evidence="2">
    <location>
        <begin position="21"/>
        <end position="173"/>
    </location>
</feature>
<evidence type="ECO:0008006" key="5">
    <source>
        <dbReference type="Google" id="ProtNLM"/>
    </source>
</evidence>
<evidence type="ECO:0000313" key="3">
    <source>
        <dbReference type="EMBL" id="GAA5164145.1"/>
    </source>
</evidence>
<dbReference type="RefSeq" id="WP_345532528.1">
    <property type="nucleotide sequence ID" value="NZ_BAABLD010000008.1"/>
</dbReference>
<keyword evidence="4" id="KW-1185">Reference proteome</keyword>
<organism evidence="3 4">
    <name type="scientific">Viridibacterium curvum</name>
    <dbReference type="NCBI Taxonomy" id="1101404"/>
    <lineage>
        <taxon>Bacteria</taxon>
        <taxon>Pseudomonadati</taxon>
        <taxon>Pseudomonadota</taxon>
        <taxon>Betaproteobacteria</taxon>
        <taxon>Rhodocyclales</taxon>
        <taxon>Rhodocyclaceae</taxon>
        <taxon>Viridibacterium</taxon>
    </lineage>
</organism>
<feature type="signal peptide" evidence="2">
    <location>
        <begin position="1"/>
        <end position="20"/>
    </location>
</feature>
<name>A0ABP9QLY2_9RHOO</name>
<protein>
    <recommendedName>
        <fullName evidence="5">Nuclease</fullName>
    </recommendedName>
</protein>
<dbReference type="Proteomes" id="UP001500547">
    <property type="component" value="Unassembled WGS sequence"/>
</dbReference>
<dbReference type="SUPFAM" id="SSF50199">
    <property type="entry name" value="Staphylococcal nuclease"/>
    <property type="match status" value="1"/>
</dbReference>
<comment type="caution">
    <text evidence="3">The sequence shown here is derived from an EMBL/GenBank/DDBJ whole genome shotgun (WGS) entry which is preliminary data.</text>
</comment>
<evidence type="ECO:0000256" key="1">
    <source>
        <dbReference type="SAM" id="MobiDB-lite"/>
    </source>
</evidence>
<evidence type="ECO:0000313" key="4">
    <source>
        <dbReference type="Proteomes" id="UP001500547"/>
    </source>
</evidence>
<proteinExistence type="predicted"/>
<reference evidence="4" key="1">
    <citation type="journal article" date="2019" name="Int. J. Syst. Evol. Microbiol.">
        <title>The Global Catalogue of Microorganisms (GCM) 10K type strain sequencing project: providing services to taxonomists for standard genome sequencing and annotation.</title>
        <authorList>
            <consortium name="The Broad Institute Genomics Platform"/>
            <consortium name="The Broad Institute Genome Sequencing Center for Infectious Disease"/>
            <person name="Wu L."/>
            <person name="Ma J."/>
        </authorList>
    </citation>
    <scope>NUCLEOTIDE SEQUENCE [LARGE SCALE GENOMIC DNA]</scope>
    <source>
        <strain evidence="4">JCM 18715</strain>
    </source>
</reference>
<evidence type="ECO:0000256" key="2">
    <source>
        <dbReference type="SAM" id="SignalP"/>
    </source>
</evidence>